<keyword evidence="5" id="KW-1185">Reference proteome</keyword>
<organism evidence="2 4">
    <name type="scientific">Flavobacterium hydatis</name>
    <name type="common">Cytophaga aquatilis</name>
    <dbReference type="NCBI Taxonomy" id="991"/>
    <lineage>
        <taxon>Bacteria</taxon>
        <taxon>Pseudomonadati</taxon>
        <taxon>Bacteroidota</taxon>
        <taxon>Flavobacteriia</taxon>
        <taxon>Flavobacteriales</taxon>
        <taxon>Flavobacteriaceae</taxon>
        <taxon>Flavobacterium</taxon>
    </lineage>
</organism>
<accession>A0A086AFD6</accession>
<evidence type="ECO:0000313" key="2">
    <source>
        <dbReference type="EMBL" id="KFF15400.1"/>
    </source>
</evidence>
<comment type="caution">
    <text evidence="2">The sequence shown here is derived from an EMBL/GenBank/DDBJ whole genome shotgun (WGS) entry which is preliminary data.</text>
</comment>
<evidence type="ECO:0000313" key="4">
    <source>
        <dbReference type="Proteomes" id="UP000028712"/>
    </source>
</evidence>
<dbReference type="InterPro" id="IPR049236">
    <property type="entry name" value="DUF6850"/>
</dbReference>
<dbReference type="STRING" id="991.IW20_13975"/>
<reference evidence="3 5" key="2">
    <citation type="submission" date="2016-11" db="EMBL/GenBank/DDBJ databases">
        <title>Whole genomes of Flavobacteriaceae.</title>
        <authorList>
            <person name="Stine C."/>
            <person name="Li C."/>
            <person name="Tadesse D."/>
        </authorList>
    </citation>
    <scope>NUCLEOTIDE SEQUENCE [LARGE SCALE GENOMIC DNA]</scope>
    <source>
        <strain evidence="3 5">ATCC 29551</strain>
    </source>
</reference>
<dbReference type="Pfam" id="PF21012">
    <property type="entry name" value="DUF6850"/>
    <property type="match status" value="1"/>
</dbReference>
<gene>
    <name evidence="3" type="ORF">B0A62_16840</name>
    <name evidence="2" type="ORF">IW20_13975</name>
</gene>
<dbReference type="eggNOG" id="ENOG502ZBFN">
    <property type="taxonomic scope" value="Bacteria"/>
</dbReference>
<dbReference type="EMBL" id="MUGY01000025">
    <property type="protein sequence ID" value="OXA91348.1"/>
    <property type="molecule type" value="Genomic_DNA"/>
</dbReference>
<proteinExistence type="predicted"/>
<sequence>MLHAQDSTSVLIRIHENLAPENNFSSAFYTNPANMQYARRYSLSEFSTGYNASSQQTNIQQLGNGIGEFLINAQSYYKIDTKNTVWGNANYKNGLRKNVRWNESSDYQIIYPYVTADSIGGDLSFEEYSFRGGYSKGYQKMTLGIVAEYRALMEYRDIDPRPKNTVSDLKVALGISRNIGNHYAIGSAINLQKYTQSNNLKFFSELGAPAVYHMTGLGVYNNLLTGNKLSSYYDGKGYGANVQLFPKDRNGFALSIGYNHFDYEKIMTEFQNLIASSILEKRYDGELSYLKKSEEKAWGTKIGFYYIDRAGTENIFDNKTSSSYIKISEATKYINQVTSVIFSGLYSILNPELSWSVEPSFNLKNTATKYIDPLRTIDIQQGIGRLDFSVSKLISQSLIKVSTSLEHSWALDSKMKLSDRINTNQIFEMLDYNFAYLSSAYTKVNLTARWDYKYEAELNFFVKTGLDYYNYSKNINNTYFQMSLGMTF</sequence>
<dbReference type="AlphaFoldDB" id="A0A086AFD6"/>
<feature type="domain" description="DUF6850" evidence="1">
    <location>
        <begin position="32"/>
        <end position="488"/>
    </location>
</feature>
<evidence type="ECO:0000313" key="3">
    <source>
        <dbReference type="EMBL" id="OXA91348.1"/>
    </source>
</evidence>
<evidence type="ECO:0000313" key="5">
    <source>
        <dbReference type="Proteomes" id="UP000198424"/>
    </source>
</evidence>
<protein>
    <recommendedName>
        <fullName evidence="1">DUF6850 domain-containing protein</fullName>
    </recommendedName>
</protein>
<reference evidence="2 4" key="1">
    <citation type="submission" date="2014-07" db="EMBL/GenBank/DDBJ databases">
        <title>Genome of Flavobacterium hydatis DSM 2063.</title>
        <authorList>
            <person name="Pipes S.E."/>
            <person name="Stropko S.J."/>
            <person name="Newman J.D."/>
        </authorList>
    </citation>
    <scope>NUCLEOTIDE SEQUENCE [LARGE SCALE GENOMIC DNA]</scope>
    <source>
        <strain evidence="2 4">DSM 2063</strain>
    </source>
</reference>
<dbReference type="EMBL" id="JPRM01000021">
    <property type="protein sequence ID" value="KFF15400.1"/>
    <property type="molecule type" value="Genomic_DNA"/>
</dbReference>
<dbReference type="Proteomes" id="UP000028712">
    <property type="component" value="Unassembled WGS sequence"/>
</dbReference>
<evidence type="ECO:0000259" key="1">
    <source>
        <dbReference type="Pfam" id="PF21012"/>
    </source>
</evidence>
<name>A0A086AFD6_FLAHY</name>
<dbReference type="Proteomes" id="UP000198424">
    <property type="component" value="Unassembled WGS sequence"/>
</dbReference>